<evidence type="ECO:0000313" key="5">
    <source>
        <dbReference type="Proteomes" id="UP000886819"/>
    </source>
</evidence>
<evidence type="ECO:0000256" key="2">
    <source>
        <dbReference type="ARBA" id="ARBA00022603"/>
    </source>
</evidence>
<name>A0A9D1CJI5_9FIRM</name>
<protein>
    <submittedName>
        <fullName evidence="4">Trimethylamine methyltransferase family protein</fullName>
    </submittedName>
</protein>
<dbReference type="Pfam" id="PF06253">
    <property type="entry name" value="MTTB"/>
    <property type="match status" value="1"/>
</dbReference>
<keyword evidence="3" id="KW-0808">Transferase</keyword>
<keyword evidence="2 4" id="KW-0489">Methyltransferase</keyword>
<evidence type="ECO:0000256" key="1">
    <source>
        <dbReference type="ARBA" id="ARBA00007137"/>
    </source>
</evidence>
<sequence>MKIQPGTWMPSAQADRILHKALALLSQLGIAVPEEPLQARAEQAGFSVSHGRVTLPEGALRRYLETLRTAAYPPPSRRLGGKIGIYASRLGADEGEAAYFTRETLARQTQLCQALAERYGIEANAPGYAHDVPGALESLHKYMVSCLWCGHGDPEPSSALSADWLFPMAEAMGSPIRRLPAFPPSPLTLAGSSVLSIVRHAERLDSAYVYTMSMMGISTPMSVTDGFAVNLAETLGCAYLLHAMTGLRVDIRPNLLPFDLRTMGLSFGSPEKFLLERMAADLYAQLLGEEVSYRSTNVHTLAKRCGAQSCFERGSLMTAGCLQGARYFYCIGSLALDEIFSPLQLIVDLEMMRQLETLIAGLEEAEDEEEDLTAYVREHLQGGFLNTDRTLDHYDMVKSGGIFDRSSLAQWQQNGCRDALEAAREQLGSLEAQPCEKKITPEQERALNDIYAAAERALA</sequence>
<comment type="similarity">
    <text evidence="1">Belongs to the trimethylamine methyltransferase family.</text>
</comment>
<gene>
    <name evidence="4" type="ORF">IAA66_07535</name>
</gene>
<dbReference type="InterPro" id="IPR010426">
    <property type="entry name" value="MTTB_MeTrfase"/>
</dbReference>
<dbReference type="GO" id="GO:0008168">
    <property type="term" value="F:methyltransferase activity"/>
    <property type="evidence" value="ECO:0007669"/>
    <property type="project" value="UniProtKB-KW"/>
</dbReference>
<dbReference type="InterPro" id="IPR038601">
    <property type="entry name" value="MttB-like_sf"/>
</dbReference>
<dbReference type="GO" id="GO:0015948">
    <property type="term" value="P:methanogenesis"/>
    <property type="evidence" value="ECO:0007669"/>
    <property type="project" value="InterPro"/>
</dbReference>
<organism evidence="4 5">
    <name type="scientific">Candidatus Avichristensenella intestinipullorum</name>
    <dbReference type="NCBI Taxonomy" id="2840693"/>
    <lineage>
        <taxon>Bacteria</taxon>
        <taxon>Bacillati</taxon>
        <taxon>Bacillota</taxon>
        <taxon>Clostridia</taxon>
        <taxon>Candidatus Avichristensenella</taxon>
    </lineage>
</organism>
<dbReference type="EMBL" id="DVFI01000102">
    <property type="protein sequence ID" value="HIQ63423.1"/>
    <property type="molecule type" value="Genomic_DNA"/>
</dbReference>
<dbReference type="AlphaFoldDB" id="A0A9D1CJI5"/>
<dbReference type="GO" id="GO:0032259">
    <property type="term" value="P:methylation"/>
    <property type="evidence" value="ECO:0007669"/>
    <property type="project" value="UniProtKB-KW"/>
</dbReference>
<proteinExistence type="inferred from homology"/>
<evidence type="ECO:0000256" key="3">
    <source>
        <dbReference type="ARBA" id="ARBA00022679"/>
    </source>
</evidence>
<reference evidence="4" key="2">
    <citation type="journal article" date="2021" name="PeerJ">
        <title>Extensive microbial diversity within the chicken gut microbiome revealed by metagenomics and culture.</title>
        <authorList>
            <person name="Gilroy R."/>
            <person name="Ravi A."/>
            <person name="Getino M."/>
            <person name="Pursley I."/>
            <person name="Horton D.L."/>
            <person name="Alikhan N.F."/>
            <person name="Baker D."/>
            <person name="Gharbi K."/>
            <person name="Hall N."/>
            <person name="Watson M."/>
            <person name="Adriaenssens E.M."/>
            <person name="Foster-Nyarko E."/>
            <person name="Jarju S."/>
            <person name="Secka A."/>
            <person name="Antonio M."/>
            <person name="Oren A."/>
            <person name="Chaudhuri R.R."/>
            <person name="La Ragione R."/>
            <person name="Hildebrand F."/>
            <person name="Pallen M.J."/>
        </authorList>
    </citation>
    <scope>NUCLEOTIDE SEQUENCE</scope>
    <source>
        <strain evidence="4">ChiHile30-977</strain>
    </source>
</reference>
<dbReference type="Proteomes" id="UP000886819">
    <property type="component" value="Unassembled WGS sequence"/>
</dbReference>
<reference evidence="4" key="1">
    <citation type="submission" date="2020-10" db="EMBL/GenBank/DDBJ databases">
        <authorList>
            <person name="Gilroy R."/>
        </authorList>
    </citation>
    <scope>NUCLEOTIDE SEQUENCE</scope>
    <source>
        <strain evidence="4">ChiHile30-977</strain>
    </source>
</reference>
<evidence type="ECO:0000313" key="4">
    <source>
        <dbReference type="EMBL" id="HIQ63423.1"/>
    </source>
</evidence>
<comment type="caution">
    <text evidence="4">The sequence shown here is derived from an EMBL/GenBank/DDBJ whole genome shotgun (WGS) entry which is preliminary data.</text>
</comment>
<accession>A0A9D1CJI5</accession>
<dbReference type="Gene3D" id="3.20.20.480">
    <property type="entry name" value="Trimethylamine methyltransferase-like"/>
    <property type="match status" value="1"/>
</dbReference>